<dbReference type="AlphaFoldDB" id="A0A9W6YEY8"/>
<sequence length="152" mass="16807">MEGALSVTGALYRKEVMPSSGSPPQTKLDTSGSEYLPSPSTSGHGEEDVASDNPAADQRSTGRSKRMHQTTPDMQVREHDRVVNPHNREVPHKKQQSEPLARALVTQFDEAATEEKHKALGWTAPSWQVKWNALADTWSTPTRIYGVVERTS</sequence>
<feature type="region of interest" description="Disordered" evidence="1">
    <location>
        <begin position="1"/>
        <end position="99"/>
    </location>
</feature>
<reference evidence="2" key="1">
    <citation type="submission" date="2023-04" db="EMBL/GenBank/DDBJ databases">
        <title>Phytophthora fragariaefolia NBRC 109709.</title>
        <authorList>
            <person name="Ichikawa N."/>
            <person name="Sato H."/>
            <person name="Tonouchi N."/>
        </authorList>
    </citation>
    <scope>NUCLEOTIDE SEQUENCE</scope>
    <source>
        <strain evidence="2">NBRC 109709</strain>
    </source>
</reference>
<evidence type="ECO:0000256" key="1">
    <source>
        <dbReference type="SAM" id="MobiDB-lite"/>
    </source>
</evidence>
<evidence type="ECO:0000313" key="3">
    <source>
        <dbReference type="Proteomes" id="UP001165121"/>
    </source>
</evidence>
<protein>
    <submittedName>
        <fullName evidence="2">Unnamed protein product</fullName>
    </submittedName>
</protein>
<dbReference type="EMBL" id="BSXT01005534">
    <property type="protein sequence ID" value="GMF60813.1"/>
    <property type="molecule type" value="Genomic_DNA"/>
</dbReference>
<gene>
    <name evidence="2" type="ORF">Pfra01_002643100</name>
</gene>
<keyword evidence="3" id="KW-1185">Reference proteome</keyword>
<comment type="caution">
    <text evidence="2">The sequence shown here is derived from an EMBL/GenBank/DDBJ whole genome shotgun (WGS) entry which is preliminary data.</text>
</comment>
<feature type="compositionally biased region" description="Basic and acidic residues" evidence="1">
    <location>
        <begin position="75"/>
        <end position="96"/>
    </location>
</feature>
<organism evidence="2 3">
    <name type="scientific">Phytophthora fragariaefolia</name>
    <dbReference type="NCBI Taxonomy" id="1490495"/>
    <lineage>
        <taxon>Eukaryota</taxon>
        <taxon>Sar</taxon>
        <taxon>Stramenopiles</taxon>
        <taxon>Oomycota</taxon>
        <taxon>Peronosporomycetes</taxon>
        <taxon>Peronosporales</taxon>
        <taxon>Peronosporaceae</taxon>
        <taxon>Phytophthora</taxon>
    </lineage>
</organism>
<feature type="compositionally biased region" description="Polar residues" evidence="1">
    <location>
        <begin position="19"/>
        <end position="43"/>
    </location>
</feature>
<proteinExistence type="predicted"/>
<dbReference type="Proteomes" id="UP001165121">
    <property type="component" value="Unassembled WGS sequence"/>
</dbReference>
<name>A0A9W6YEY8_9STRA</name>
<evidence type="ECO:0000313" key="2">
    <source>
        <dbReference type="EMBL" id="GMF60813.1"/>
    </source>
</evidence>
<accession>A0A9W6YEY8</accession>